<dbReference type="GO" id="GO:0015369">
    <property type="term" value="F:calcium:proton antiporter activity"/>
    <property type="evidence" value="ECO:0007669"/>
    <property type="project" value="UniProtKB-UniRule"/>
</dbReference>
<comment type="similarity">
    <text evidence="9">Belongs to the Ca(2+):cation antiporter (CaCA) (TC 2.A.19) family.</text>
</comment>
<dbReference type="OrthoDB" id="9776105at2"/>
<evidence type="ECO:0000256" key="7">
    <source>
        <dbReference type="ARBA" id="ARBA00023065"/>
    </source>
</evidence>
<feature type="transmembrane region" description="Helical" evidence="9">
    <location>
        <begin position="165"/>
        <end position="185"/>
    </location>
</feature>
<feature type="transmembrane region" description="Helical" evidence="9">
    <location>
        <begin position="319"/>
        <end position="338"/>
    </location>
</feature>
<protein>
    <recommendedName>
        <fullName evidence="9">Ca(2+)/H(+) antiporter</fullName>
    </recommendedName>
</protein>
<evidence type="ECO:0000313" key="11">
    <source>
        <dbReference type="EMBL" id="AFY27855.1"/>
    </source>
</evidence>
<keyword evidence="4 9" id="KW-0812">Transmembrane</keyword>
<evidence type="ECO:0000259" key="10">
    <source>
        <dbReference type="Pfam" id="PF01699"/>
    </source>
</evidence>
<feature type="transmembrane region" description="Helical" evidence="9">
    <location>
        <begin position="61"/>
        <end position="82"/>
    </location>
</feature>
<feature type="transmembrane region" description="Helical" evidence="9">
    <location>
        <begin position="94"/>
        <end position="113"/>
    </location>
</feature>
<keyword evidence="7 9" id="KW-0406">Ion transport</keyword>
<evidence type="ECO:0000256" key="9">
    <source>
        <dbReference type="RuleBase" id="RU365028"/>
    </source>
</evidence>
<keyword evidence="3 9" id="KW-0109">Calcium transport</keyword>
<dbReference type="Proteomes" id="UP000010388">
    <property type="component" value="Chromosome"/>
</dbReference>
<feature type="domain" description="Sodium/calcium exchanger membrane region" evidence="10">
    <location>
        <begin position="221"/>
        <end position="363"/>
    </location>
</feature>
<dbReference type="GO" id="GO:0006874">
    <property type="term" value="P:intracellular calcium ion homeostasis"/>
    <property type="evidence" value="ECO:0007669"/>
    <property type="project" value="TreeGrafter"/>
</dbReference>
<gene>
    <name evidence="11" type="ordered locus">Cyagr_0667</name>
</gene>
<accession>K9P455</accession>
<feature type="transmembrane region" description="Helical" evidence="9">
    <location>
        <begin position="125"/>
        <end position="145"/>
    </location>
</feature>
<dbReference type="NCBIfam" id="TIGR00378">
    <property type="entry name" value="cax"/>
    <property type="match status" value="1"/>
</dbReference>
<evidence type="ECO:0000256" key="1">
    <source>
        <dbReference type="ARBA" id="ARBA00004127"/>
    </source>
</evidence>
<sequence>MPPRLRIATGLLAMLPVAATADRLHWGDGIVFVTSILSIIPLAILLSTATEELSLTLGPSLGALLNALFGNATELIIALAALRAGLVDIVKASITGTVMANLLLALGLSMLVGGIGRSEQRFQPVVARVNGSAMTLAVLAILIPSLRGMVADGAGGLDAGAAESFSLFVAWVLLAVYGLTLLFSLKTHRTLYAVAEADLGVEGEEAHGEGGGTKPPLLPWVAVLLAATVGLAYASELFVGVVETVTESLGLSALFTGVVLLPLLGGAAEYLTAVTMARKDKMDLAVSVALGSTLLVGLLVVPVLLLVAPLLGHPLDLSFNVYEVVAVATAVLVSNLVSLDGRSDWLEGVLLLAAYAILAAGFFFQGSPVP</sequence>
<evidence type="ECO:0000256" key="2">
    <source>
        <dbReference type="ARBA" id="ARBA00022448"/>
    </source>
</evidence>
<comment type="function">
    <text evidence="9">Ca(+)/H(+) antiporter that extrudes calcium in exchange for external protons.</text>
</comment>
<dbReference type="AlphaFoldDB" id="K9P455"/>
<evidence type="ECO:0000256" key="4">
    <source>
        <dbReference type="ARBA" id="ARBA00022692"/>
    </source>
</evidence>
<dbReference type="RefSeq" id="WP_015108309.1">
    <property type="nucleotide sequence ID" value="NC_019675.1"/>
</dbReference>
<dbReference type="InterPro" id="IPR004798">
    <property type="entry name" value="CAX-like"/>
</dbReference>
<comment type="subcellular location">
    <subcellularLocation>
        <location evidence="1">Endomembrane system</location>
        <topology evidence="1">Multi-pass membrane protein</topology>
    </subcellularLocation>
</comment>
<dbReference type="eggNOG" id="COG0387">
    <property type="taxonomic scope" value="Bacteria"/>
</dbReference>
<dbReference type="HOGENOM" id="CLU_008721_2_2_3"/>
<dbReference type="Gene3D" id="1.20.1420.30">
    <property type="entry name" value="NCX, central ion-binding region"/>
    <property type="match status" value="2"/>
</dbReference>
<keyword evidence="9" id="KW-0050">Antiport</keyword>
<dbReference type="InterPro" id="IPR004837">
    <property type="entry name" value="NaCa_Exmemb"/>
</dbReference>
<feature type="transmembrane region" description="Helical" evidence="9">
    <location>
        <begin position="345"/>
        <end position="364"/>
    </location>
</feature>
<evidence type="ECO:0000256" key="5">
    <source>
        <dbReference type="ARBA" id="ARBA00022837"/>
    </source>
</evidence>
<feature type="transmembrane region" description="Helical" evidence="9">
    <location>
        <begin position="29"/>
        <end position="49"/>
    </location>
</feature>
<dbReference type="KEGG" id="cgc:Cyagr_0667"/>
<evidence type="ECO:0000256" key="6">
    <source>
        <dbReference type="ARBA" id="ARBA00022989"/>
    </source>
</evidence>
<evidence type="ECO:0000256" key="3">
    <source>
        <dbReference type="ARBA" id="ARBA00022568"/>
    </source>
</evidence>
<evidence type="ECO:0000256" key="8">
    <source>
        <dbReference type="ARBA" id="ARBA00023136"/>
    </source>
</evidence>
<dbReference type="InterPro" id="IPR004713">
    <property type="entry name" value="CaH_exchang"/>
</dbReference>
<dbReference type="PANTHER" id="PTHR31503">
    <property type="entry name" value="VACUOLAR CALCIUM ION TRANSPORTER"/>
    <property type="match status" value="1"/>
</dbReference>
<dbReference type="PANTHER" id="PTHR31503:SF22">
    <property type="entry name" value="VACUOLAR CALCIUM ION TRANSPORTER"/>
    <property type="match status" value="1"/>
</dbReference>
<keyword evidence="5 9" id="KW-0106">Calcium</keyword>
<feature type="transmembrane region" description="Helical" evidence="9">
    <location>
        <begin position="251"/>
        <end position="272"/>
    </location>
</feature>
<keyword evidence="2 9" id="KW-0813">Transport</keyword>
<dbReference type="STRING" id="292564.Cyagr_0667"/>
<proteinExistence type="inferred from homology"/>
<comment type="caution">
    <text evidence="9">Lacks conserved residue(s) required for the propagation of feature annotation.</text>
</comment>
<keyword evidence="6 9" id="KW-1133">Transmembrane helix</keyword>
<reference evidence="12" key="1">
    <citation type="journal article" date="2013" name="Proc. Natl. Acad. Sci. U.S.A.">
        <title>Improving the coverage of the cyanobacterial phylum using diversity-driven genome sequencing.</title>
        <authorList>
            <person name="Shih P.M."/>
            <person name="Wu D."/>
            <person name="Latifi A."/>
            <person name="Axen S.D."/>
            <person name="Fewer D.P."/>
            <person name="Talla E."/>
            <person name="Calteau A."/>
            <person name="Cai F."/>
            <person name="Tandeau de Marsac N."/>
            <person name="Rippka R."/>
            <person name="Herdman M."/>
            <person name="Sivonen K."/>
            <person name="Coursin T."/>
            <person name="Laurent T."/>
            <person name="Goodwin L."/>
            <person name="Nolan M."/>
            <person name="Davenport K.W."/>
            <person name="Han C.S."/>
            <person name="Rubin E.M."/>
            <person name="Eisen J.A."/>
            <person name="Woyke T."/>
            <person name="Gugger M."/>
            <person name="Kerfeld C.A."/>
        </authorList>
    </citation>
    <scope>NUCLEOTIDE SEQUENCE [LARGE SCALE GENOMIC DNA]</scope>
    <source>
        <strain evidence="12">ATCC 27147 / PCC 6307</strain>
    </source>
</reference>
<keyword evidence="8 9" id="KW-0472">Membrane</keyword>
<organism evidence="11 12">
    <name type="scientific">Cyanobium gracile (strain ATCC 27147 / PCC 6307)</name>
    <dbReference type="NCBI Taxonomy" id="292564"/>
    <lineage>
        <taxon>Bacteria</taxon>
        <taxon>Bacillati</taxon>
        <taxon>Cyanobacteriota</taxon>
        <taxon>Cyanophyceae</taxon>
        <taxon>Synechococcales</taxon>
        <taxon>Prochlorococcaceae</taxon>
        <taxon>Cyanobium</taxon>
    </lineage>
</organism>
<evidence type="ECO:0000313" key="12">
    <source>
        <dbReference type="Proteomes" id="UP000010388"/>
    </source>
</evidence>
<dbReference type="GO" id="GO:0016020">
    <property type="term" value="C:membrane"/>
    <property type="evidence" value="ECO:0007669"/>
    <property type="project" value="InterPro"/>
</dbReference>
<dbReference type="Pfam" id="PF01699">
    <property type="entry name" value="Na_Ca_ex"/>
    <property type="match status" value="2"/>
</dbReference>
<feature type="domain" description="Sodium/calcium exchanger membrane region" evidence="10">
    <location>
        <begin position="30"/>
        <end position="185"/>
    </location>
</feature>
<dbReference type="InterPro" id="IPR044880">
    <property type="entry name" value="NCX_ion-bd_dom_sf"/>
</dbReference>
<dbReference type="EMBL" id="CP003495">
    <property type="protein sequence ID" value="AFY27855.1"/>
    <property type="molecule type" value="Genomic_DNA"/>
</dbReference>
<dbReference type="PATRIC" id="fig|292564.3.peg.618"/>
<dbReference type="GO" id="GO:0012505">
    <property type="term" value="C:endomembrane system"/>
    <property type="evidence" value="ECO:0007669"/>
    <property type="project" value="UniProtKB-SubCell"/>
</dbReference>
<feature type="transmembrane region" description="Helical" evidence="9">
    <location>
        <begin position="284"/>
        <end position="307"/>
    </location>
</feature>
<name>K9P455_CYAGP</name>
<feature type="transmembrane region" description="Helical" evidence="9">
    <location>
        <begin position="217"/>
        <end position="239"/>
    </location>
</feature>